<dbReference type="Proteomes" id="UP000231655">
    <property type="component" value="Unassembled WGS sequence"/>
</dbReference>
<dbReference type="OrthoDB" id="7659348at2"/>
<dbReference type="AlphaFoldDB" id="A0A285IL89"/>
<gene>
    <name evidence="1" type="ORF">SAMN06297129_1531</name>
</gene>
<name>A0A285IL89_9RHOB</name>
<sequence length="80" mass="9196">MRQKTLITAEFRTPADTTREAQPADTDWTRSFPEGSVEGSGWMLDVLEDLHAYARHHQLNDAEDLLADTRRKLARMLRAN</sequence>
<dbReference type="RefSeq" id="WP_143516872.1">
    <property type="nucleotide sequence ID" value="NZ_OBEA01000002.1"/>
</dbReference>
<accession>A0A285IL89</accession>
<dbReference type="EMBL" id="OBEA01000002">
    <property type="protein sequence ID" value="SNY48663.1"/>
    <property type="molecule type" value="Genomic_DNA"/>
</dbReference>
<organism evidence="1 2">
    <name type="scientific">Pseudooceanicola antarcticus</name>
    <dbReference type="NCBI Taxonomy" id="1247613"/>
    <lineage>
        <taxon>Bacteria</taxon>
        <taxon>Pseudomonadati</taxon>
        <taxon>Pseudomonadota</taxon>
        <taxon>Alphaproteobacteria</taxon>
        <taxon>Rhodobacterales</taxon>
        <taxon>Paracoccaceae</taxon>
        <taxon>Pseudooceanicola</taxon>
    </lineage>
</organism>
<proteinExistence type="predicted"/>
<evidence type="ECO:0000313" key="2">
    <source>
        <dbReference type="Proteomes" id="UP000231655"/>
    </source>
</evidence>
<evidence type="ECO:0000313" key="1">
    <source>
        <dbReference type="EMBL" id="SNY48663.1"/>
    </source>
</evidence>
<protein>
    <submittedName>
        <fullName evidence="1">Uncharacterized protein</fullName>
    </submittedName>
</protein>
<reference evidence="1 2" key="1">
    <citation type="submission" date="2017-09" db="EMBL/GenBank/DDBJ databases">
        <authorList>
            <person name="Ehlers B."/>
            <person name="Leendertz F.H."/>
        </authorList>
    </citation>
    <scope>NUCLEOTIDE SEQUENCE [LARGE SCALE GENOMIC DNA]</scope>
    <source>
        <strain evidence="1 2">CGMCC 1.12662</strain>
    </source>
</reference>